<proteinExistence type="predicted"/>
<keyword evidence="1" id="KW-0732">Signal</keyword>
<sequence>MNALLAGTALLFIYSAFAAPMEECTRGFIDRYPASENDDLALDIEDHFGYHVDYTDIITTFDAKHDGKHEVFVKVDKRKKKKAMNFFFKYELLDNEDGPFEKIEQMEFRKYRRCREAIHGPK</sequence>
<gene>
    <name evidence="2" type="ORF">NBR_LOCUS12256</name>
</gene>
<dbReference type="AlphaFoldDB" id="A0A0N4Y7U7"/>
<reference evidence="4" key="1">
    <citation type="submission" date="2017-02" db="UniProtKB">
        <authorList>
            <consortium name="WormBaseParasite"/>
        </authorList>
    </citation>
    <scope>IDENTIFICATION</scope>
</reference>
<evidence type="ECO:0000256" key="1">
    <source>
        <dbReference type="SAM" id="SignalP"/>
    </source>
</evidence>
<evidence type="ECO:0000313" key="2">
    <source>
        <dbReference type="EMBL" id="VDL75845.1"/>
    </source>
</evidence>
<protein>
    <submittedName>
        <fullName evidence="4">Cystatin domain-containing protein</fullName>
    </submittedName>
</protein>
<organism evidence="4">
    <name type="scientific">Nippostrongylus brasiliensis</name>
    <name type="common">Rat hookworm</name>
    <dbReference type="NCBI Taxonomy" id="27835"/>
    <lineage>
        <taxon>Eukaryota</taxon>
        <taxon>Metazoa</taxon>
        <taxon>Ecdysozoa</taxon>
        <taxon>Nematoda</taxon>
        <taxon>Chromadorea</taxon>
        <taxon>Rhabditida</taxon>
        <taxon>Rhabditina</taxon>
        <taxon>Rhabditomorpha</taxon>
        <taxon>Strongyloidea</taxon>
        <taxon>Heligmosomidae</taxon>
        <taxon>Nippostrongylus</taxon>
    </lineage>
</organism>
<feature type="chain" id="PRO_5043125451" evidence="1">
    <location>
        <begin position="19"/>
        <end position="122"/>
    </location>
</feature>
<accession>A0A0N4Y7U7</accession>
<feature type="signal peptide" evidence="1">
    <location>
        <begin position="1"/>
        <end position="18"/>
    </location>
</feature>
<name>A0A0N4Y7U7_NIPBR</name>
<evidence type="ECO:0000313" key="3">
    <source>
        <dbReference type="Proteomes" id="UP000271162"/>
    </source>
</evidence>
<dbReference type="EMBL" id="UYSL01020703">
    <property type="protein sequence ID" value="VDL75845.1"/>
    <property type="molecule type" value="Genomic_DNA"/>
</dbReference>
<dbReference type="WBParaSite" id="NBR_0001225501-mRNA-1">
    <property type="protein sequence ID" value="NBR_0001225501-mRNA-1"/>
    <property type="gene ID" value="NBR_0001225501"/>
</dbReference>
<keyword evidence="3" id="KW-1185">Reference proteome</keyword>
<evidence type="ECO:0000313" key="4">
    <source>
        <dbReference type="WBParaSite" id="NBR_0001225501-mRNA-1"/>
    </source>
</evidence>
<dbReference type="Proteomes" id="UP000271162">
    <property type="component" value="Unassembled WGS sequence"/>
</dbReference>
<reference evidence="2 3" key="2">
    <citation type="submission" date="2018-11" db="EMBL/GenBank/DDBJ databases">
        <authorList>
            <consortium name="Pathogen Informatics"/>
        </authorList>
    </citation>
    <scope>NUCLEOTIDE SEQUENCE [LARGE SCALE GENOMIC DNA]</scope>
</reference>